<gene>
    <name evidence="1" type="ORF">QAD02_003604</name>
</gene>
<evidence type="ECO:0000313" key="2">
    <source>
        <dbReference type="Proteomes" id="UP001239111"/>
    </source>
</evidence>
<dbReference type="Proteomes" id="UP001239111">
    <property type="component" value="Chromosome 3"/>
</dbReference>
<comment type="caution">
    <text evidence="1">The sequence shown here is derived from an EMBL/GenBank/DDBJ whole genome shotgun (WGS) entry which is preliminary data.</text>
</comment>
<evidence type="ECO:0000313" key="1">
    <source>
        <dbReference type="EMBL" id="KAJ8672345.1"/>
    </source>
</evidence>
<keyword evidence="2" id="KW-1185">Reference proteome</keyword>
<reference evidence="1" key="1">
    <citation type="submission" date="2023-04" db="EMBL/GenBank/DDBJ databases">
        <title>A chromosome-level genome assembly of the parasitoid wasp Eretmocerus hayati.</title>
        <authorList>
            <person name="Zhong Y."/>
            <person name="Liu S."/>
            <person name="Liu Y."/>
        </authorList>
    </citation>
    <scope>NUCLEOTIDE SEQUENCE</scope>
    <source>
        <strain evidence="1">ZJU_SS_LIU_2023</strain>
    </source>
</reference>
<proteinExistence type="predicted"/>
<dbReference type="EMBL" id="CM056743">
    <property type="protein sequence ID" value="KAJ8672345.1"/>
    <property type="molecule type" value="Genomic_DNA"/>
</dbReference>
<organism evidence="1 2">
    <name type="scientific">Eretmocerus hayati</name>
    <dbReference type="NCBI Taxonomy" id="131215"/>
    <lineage>
        <taxon>Eukaryota</taxon>
        <taxon>Metazoa</taxon>
        <taxon>Ecdysozoa</taxon>
        <taxon>Arthropoda</taxon>
        <taxon>Hexapoda</taxon>
        <taxon>Insecta</taxon>
        <taxon>Pterygota</taxon>
        <taxon>Neoptera</taxon>
        <taxon>Endopterygota</taxon>
        <taxon>Hymenoptera</taxon>
        <taxon>Apocrita</taxon>
        <taxon>Proctotrupomorpha</taxon>
        <taxon>Chalcidoidea</taxon>
        <taxon>Aphelinidae</taxon>
        <taxon>Aphelininae</taxon>
        <taxon>Eretmocerus</taxon>
    </lineage>
</organism>
<sequence length="112" mass="12513">MQSIPIAPGIGHAFKASRSNAIPPSPSHEGMFDWKEHNKVLELQPSGFARDDIEHDWLLYKDMLWIKLFIEHLSQASNGEDSPQGSDQTGPTFKKKKPSTSLKNESEVLGNL</sequence>
<protein>
    <submittedName>
        <fullName evidence="1">Uncharacterized protein</fullName>
    </submittedName>
</protein>
<name>A0ACC2NS29_9HYME</name>
<accession>A0ACC2NS29</accession>